<evidence type="ECO:0000256" key="1">
    <source>
        <dbReference type="ARBA" id="ARBA00004166"/>
    </source>
</evidence>
<feature type="transmembrane region" description="Helical" evidence="14">
    <location>
        <begin position="108"/>
        <end position="127"/>
    </location>
</feature>
<dbReference type="GeneTree" id="ENSGT00940000159934"/>
<evidence type="ECO:0000256" key="7">
    <source>
        <dbReference type="ARBA" id="ARBA00022989"/>
    </source>
</evidence>
<dbReference type="PaxDb" id="30732-ENSOMEP00000021672"/>
<feature type="domain" description="Cation efflux protein transmembrane" evidence="15">
    <location>
        <begin position="111"/>
        <end position="331"/>
    </location>
</feature>
<feature type="transmembrane region" description="Helical" evidence="14">
    <location>
        <begin position="172"/>
        <end position="193"/>
    </location>
</feature>
<feature type="transmembrane region" description="Helical" evidence="14">
    <location>
        <begin position="213"/>
        <end position="231"/>
    </location>
</feature>
<comment type="subunit">
    <text evidence="11">Heterodimer with SLC30A5; form a functional zinc ion transmembrane transporter.</text>
</comment>
<keyword evidence="3" id="KW-0813">Transport</keyword>
<evidence type="ECO:0000256" key="4">
    <source>
        <dbReference type="ARBA" id="ARBA00022692"/>
    </source>
</evidence>
<reference evidence="17" key="1">
    <citation type="submission" date="2025-05" db="UniProtKB">
        <authorList>
            <consortium name="Ensembl"/>
        </authorList>
    </citation>
    <scope>IDENTIFICATION</scope>
</reference>
<evidence type="ECO:0000313" key="17">
    <source>
        <dbReference type="Ensembl" id="ENSOMEP00000021672.1"/>
    </source>
</evidence>
<comment type="function">
    <text evidence="12">Has probably no intrinsic transporter activity but together with SLC30A5 forms a functional zinc ion:proton antiporter heterodimer, mediating zinc entry into the lumen of organelles along the secretory pathway. As part of that zinc ion:proton antiporter, contributes to zinc ion homeostasis within the early secretory pathway and regulates the activation and folding of enzymes like alkaline phosphatases and enzymes involved in phosphatidylinositol glycan anchor biosynthesis.</text>
</comment>
<keyword evidence="10 14" id="KW-0472">Membrane</keyword>
<dbReference type="GO" id="GO:0005385">
    <property type="term" value="F:zinc ion transmembrane transporter activity"/>
    <property type="evidence" value="ECO:0007669"/>
    <property type="project" value="UniProtKB-ARBA"/>
</dbReference>
<keyword evidence="6" id="KW-0864">Zinc transport</keyword>
<evidence type="ECO:0000256" key="5">
    <source>
        <dbReference type="ARBA" id="ARBA00022833"/>
    </source>
</evidence>
<dbReference type="AlphaFoldDB" id="A0A3B3CV10"/>
<dbReference type="InterPro" id="IPR052005">
    <property type="entry name" value="CDF_SLC30A"/>
</dbReference>
<reference evidence="16" key="2">
    <citation type="journal article" name="BMC Genomics">
        <title>Long-read sequencing and de novo genome assembly of marine medaka (Oryzias melastigma).</title>
        <authorList>
            <person name="Liang P."/>
            <person name="Saqib H.S.A."/>
            <person name="Ni X."/>
            <person name="Shen Y."/>
        </authorList>
    </citation>
    <scope>NUCLEOTIDE SEQUENCE</scope>
    <source>
        <strain evidence="16">Bigg-433</strain>
    </source>
</reference>
<dbReference type="FunFam" id="1.20.1510.10:FF:000009">
    <property type="entry name" value="zinc transporter 6 isoform X1"/>
    <property type="match status" value="1"/>
</dbReference>
<dbReference type="PANTHER" id="PTHR46531:SF1">
    <property type="entry name" value="ZINC TRANSPORTER 6"/>
    <property type="match status" value="1"/>
</dbReference>
<evidence type="ECO:0000256" key="11">
    <source>
        <dbReference type="ARBA" id="ARBA00038600"/>
    </source>
</evidence>
<feature type="transmembrane region" description="Helical" evidence="14">
    <location>
        <begin position="307"/>
        <end position="325"/>
    </location>
</feature>
<keyword evidence="9" id="KW-0406">Ion transport</keyword>
<keyword evidence="7 14" id="KW-1133">Transmembrane helix</keyword>
<feature type="transmembrane region" description="Helical" evidence="14">
    <location>
        <begin position="277"/>
        <end position="295"/>
    </location>
</feature>
<feature type="compositionally biased region" description="Low complexity" evidence="13">
    <location>
        <begin position="449"/>
        <end position="460"/>
    </location>
</feature>
<dbReference type="InterPro" id="IPR027469">
    <property type="entry name" value="Cation_efflux_TMD_sf"/>
</dbReference>
<dbReference type="Proteomes" id="UP000261560">
    <property type="component" value="Unplaced"/>
</dbReference>
<evidence type="ECO:0000259" key="15">
    <source>
        <dbReference type="Pfam" id="PF01545"/>
    </source>
</evidence>
<evidence type="ECO:0000313" key="18">
    <source>
        <dbReference type="Proteomes" id="UP000261560"/>
    </source>
</evidence>
<evidence type="ECO:0000256" key="9">
    <source>
        <dbReference type="ARBA" id="ARBA00023065"/>
    </source>
</evidence>
<keyword evidence="5" id="KW-0862">Zinc</keyword>
<name>A0A3B3CV10_ORYME</name>
<evidence type="ECO:0000256" key="12">
    <source>
        <dbReference type="ARBA" id="ARBA00045455"/>
    </source>
</evidence>
<keyword evidence="18" id="KW-1185">Reference proteome</keyword>
<proteinExistence type="inferred from homology"/>
<protein>
    <submittedName>
        <fullName evidence="17">Solute carrier family 30 member 6</fullName>
    </submittedName>
    <submittedName>
        <fullName evidence="16">Zinc transporter 6</fullName>
    </submittedName>
</protein>
<dbReference type="InterPro" id="IPR058533">
    <property type="entry name" value="Cation_efflux_TM"/>
</dbReference>
<comment type="subcellular location">
    <subcellularLocation>
        <location evidence="1">Golgi apparatus</location>
        <location evidence="1">trans-Golgi network membrane</location>
        <topology evidence="1">Multi-pass membrane protein</topology>
    </subcellularLocation>
</comment>
<dbReference type="Pfam" id="PF01545">
    <property type="entry name" value="Cation_efflux"/>
    <property type="match status" value="1"/>
</dbReference>
<feature type="transmembrane region" description="Helical" evidence="14">
    <location>
        <begin position="139"/>
        <end position="160"/>
    </location>
</feature>
<evidence type="ECO:0000256" key="2">
    <source>
        <dbReference type="ARBA" id="ARBA00008873"/>
    </source>
</evidence>
<evidence type="ECO:0000256" key="13">
    <source>
        <dbReference type="SAM" id="MobiDB-lite"/>
    </source>
</evidence>
<dbReference type="Ensembl" id="ENSOMET00000031405.1">
    <property type="protein sequence ID" value="ENSOMEP00000021672.1"/>
    <property type="gene ID" value="ENSOMEG00000023610.1"/>
</dbReference>
<organism evidence="17 18">
    <name type="scientific">Oryzias melastigma</name>
    <name type="common">Marine medaka</name>
    <dbReference type="NCBI Taxonomy" id="30732"/>
    <lineage>
        <taxon>Eukaryota</taxon>
        <taxon>Metazoa</taxon>
        <taxon>Chordata</taxon>
        <taxon>Craniata</taxon>
        <taxon>Vertebrata</taxon>
        <taxon>Euteleostomi</taxon>
        <taxon>Actinopterygii</taxon>
        <taxon>Neopterygii</taxon>
        <taxon>Teleostei</taxon>
        <taxon>Neoteleostei</taxon>
        <taxon>Acanthomorphata</taxon>
        <taxon>Ovalentaria</taxon>
        <taxon>Atherinomorphae</taxon>
        <taxon>Beloniformes</taxon>
        <taxon>Adrianichthyidae</taxon>
        <taxon>Oryziinae</taxon>
        <taxon>Oryzias</taxon>
    </lineage>
</organism>
<dbReference type="GO" id="GO:0016020">
    <property type="term" value="C:membrane"/>
    <property type="evidence" value="ECO:0007669"/>
    <property type="project" value="InterPro"/>
</dbReference>
<evidence type="ECO:0000256" key="14">
    <source>
        <dbReference type="SAM" id="Phobius"/>
    </source>
</evidence>
<dbReference type="Gene3D" id="1.20.1510.10">
    <property type="entry name" value="Cation efflux protein transmembrane domain"/>
    <property type="match status" value="1"/>
</dbReference>
<accession>A0A3B3CV10</accession>
<gene>
    <name evidence="16" type="ORF">FQA47_022842</name>
</gene>
<feature type="region of interest" description="Disordered" evidence="13">
    <location>
        <begin position="445"/>
        <end position="471"/>
    </location>
</feature>
<comment type="similarity">
    <text evidence="2">Belongs to the cation diffusion facilitator (CDF) transporter (TC 2.A.4) family. SLC30A subfamily.</text>
</comment>
<keyword evidence="8" id="KW-0333">Golgi apparatus</keyword>
<dbReference type="EMBL" id="WKFB01000356">
    <property type="protein sequence ID" value="KAF6725659.1"/>
    <property type="molecule type" value="Genomic_DNA"/>
</dbReference>
<evidence type="ECO:0000256" key="8">
    <source>
        <dbReference type="ARBA" id="ARBA00023034"/>
    </source>
</evidence>
<dbReference type="GO" id="GO:0005794">
    <property type="term" value="C:Golgi apparatus"/>
    <property type="evidence" value="ECO:0007669"/>
    <property type="project" value="UniProtKB-SubCell"/>
</dbReference>
<evidence type="ECO:0000256" key="3">
    <source>
        <dbReference type="ARBA" id="ARBA00022448"/>
    </source>
</evidence>
<evidence type="ECO:0000256" key="6">
    <source>
        <dbReference type="ARBA" id="ARBA00022906"/>
    </source>
</evidence>
<dbReference type="STRING" id="30732.ENSOMEP00000021672"/>
<dbReference type="SUPFAM" id="SSF161111">
    <property type="entry name" value="Cation efflux protein transmembrane domain-like"/>
    <property type="match status" value="1"/>
</dbReference>
<dbReference type="OrthoDB" id="5382797at2759"/>
<evidence type="ECO:0000313" key="16">
    <source>
        <dbReference type="EMBL" id="KAF6725659.1"/>
    </source>
</evidence>
<evidence type="ECO:0000256" key="10">
    <source>
        <dbReference type="ARBA" id="ARBA00023136"/>
    </source>
</evidence>
<keyword evidence="4 14" id="KW-0812">Transmembrane</keyword>
<dbReference type="PANTHER" id="PTHR46531">
    <property type="entry name" value="ZINC TRANSPORTER 6"/>
    <property type="match status" value="1"/>
</dbReference>
<sequence length="565" mass="61778">MAMDGIMSTSTGLSYSNVGEFYPRKFGPKPDVVPSGVTERKVGPLDKPDMVSVDVLNLQNPDVPMHRKKQEHDTYVLGTFHPFRKSNRSVVGRFLQEVRLVASDRRSWRILLFGALNLLCTGCLLMWCSSTNSMALTAYTYLTIFDLFSLITCLISSWVTMKKPSQFYSFGFERLEVLAVFASTVLIQLGALFILKESVERFMEQPEVHTGRLLVGTFVALFFNLSTLMSVRNKPFAYVSEAASSSWLQEHVADLSRSLCGIIPGLSSMLLPRMNPFVLINMAGALSLCITYMLIEINNFNAVDTASAVAIALMTFGTMYPMSVYSGKVLLQTTPSHVIGQLDKLLREISTLDGVLEVRNEHFWTVGFGSLAGSAHVRIRRDANEQLVLAHVTNRLLPLVSTLTVQIFKDDWTRPLLTSALASPSVAHPQAESYTASSLMPPVLTGGELDPLTSTPTKLSSPPPEFSFNTPGRNVPPVLFAAAGPHTHRPYGNLGLAYGAVPYSGMPSQGLMRPGAGLGLGVPGMGAGFGLTHSYGTDFSSSRAPLRFGTNNPLGLQTQYRQYQP</sequence>
<dbReference type="Proteomes" id="UP000646548">
    <property type="component" value="Unassembled WGS sequence"/>
</dbReference>